<comment type="caution">
    <text evidence="3">The sequence shown here is derived from an EMBL/GenBank/DDBJ whole genome shotgun (WGS) entry which is preliminary data.</text>
</comment>
<protein>
    <recommendedName>
        <fullName evidence="5">DUF4218 domain-containing protein</fullName>
    </recommendedName>
</protein>
<dbReference type="InterPro" id="IPR025312">
    <property type="entry name" value="DUF4216"/>
</dbReference>
<feature type="domain" description="DUF4218" evidence="2">
    <location>
        <begin position="21"/>
        <end position="99"/>
    </location>
</feature>
<sequence>MDKSWMHADRRSKAYELQIIDVFKLDKFEEDVVVTLSLLQKYIPPSFFDIMVHLVVHLVREVRLCGPVYFRWMYPFERYMKALKGNVQNRTHPEGCIQEIWDLDYQKFRIPVFICDWIDNTSGLVIDELGFTIVDLSKIGHRNDQFVVASQVIQVFFVDDPMHHNWSVVLSMTNREYNDVIGDDVLGDIRIECEPFTRGIPNIDTFDDLVGSKIGVLYLTTPNATRDEEKAIKKYGC</sequence>
<evidence type="ECO:0000313" key="4">
    <source>
        <dbReference type="Proteomes" id="UP001054821"/>
    </source>
</evidence>
<dbReference type="Pfam" id="PF13960">
    <property type="entry name" value="DUF4218"/>
    <property type="match status" value="1"/>
</dbReference>
<proteinExistence type="predicted"/>
<evidence type="ECO:0000313" key="3">
    <source>
        <dbReference type="EMBL" id="KAI5349182.1"/>
    </source>
</evidence>
<evidence type="ECO:0008006" key="5">
    <source>
        <dbReference type="Google" id="ProtNLM"/>
    </source>
</evidence>
<dbReference type="AlphaFoldDB" id="A0AAD4WV95"/>
<gene>
    <name evidence="3" type="ORF">L3X38_002069</name>
</gene>
<dbReference type="Pfam" id="PF13952">
    <property type="entry name" value="DUF4216"/>
    <property type="match status" value="1"/>
</dbReference>
<name>A0AAD4WV95_PRUDU</name>
<dbReference type="EMBL" id="JAJFAZ020000001">
    <property type="protein sequence ID" value="KAI5349182.1"/>
    <property type="molecule type" value="Genomic_DNA"/>
</dbReference>
<keyword evidence="4" id="KW-1185">Reference proteome</keyword>
<dbReference type="PANTHER" id="PTHR48258">
    <property type="entry name" value="DUF4218 DOMAIN-CONTAINING PROTEIN-RELATED"/>
    <property type="match status" value="1"/>
</dbReference>
<evidence type="ECO:0000259" key="2">
    <source>
        <dbReference type="Pfam" id="PF13960"/>
    </source>
</evidence>
<organism evidence="3 4">
    <name type="scientific">Prunus dulcis</name>
    <name type="common">Almond</name>
    <name type="synonym">Amygdalus dulcis</name>
    <dbReference type="NCBI Taxonomy" id="3755"/>
    <lineage>
        <taxon>Eukaryota</taxon>
        <taxon>Viridiplantae</taxon>
        <taxon>Streptophyta</taxon>
        <taxon>Embryophyta</taxon>
        <taxon>Tracheophyta</taxon>
        <taxon>Spermatophyta</taxon>
        <taxon>Magnoliopsida</taxon>
        <taxon>eudicotyledons</taxon>
        <taxon>Gunneridae</taxon>
        <taxon>Pentapetalae</taxon>
        <taxon>rosids</taxon>
        <taxon>fabids</taxon>
        <taxon>Rosales</taxon>
        <taxon>Rosaceae</taxon>
        <taxon>Amygdaloideae</taxon>
        <taxon>Amygdaleae</taxon>
        <taxon>Prunus</taxon>
    </lineage>
</organism>
<evidence type="ECO:0000259" key="1">
    <source>
        <dbReference type="Pfam" id="PF13952"/>
    </source>
</evidence>
<dbReference type="InterPro" id="IPR025452">
    <property type="entry name" value="DUF4218"/>
</dbReference>
<reference evidence="3 4" key="1">
    <citation type="journal article" date="2022" name="G3 (Bethesda)">
        <title>Whole-genome sequence and methylome profiling of the almond [Prunus dulcis (Mill.) D.A. Webb] cultivar 'Nonpareil'.</title>
        <authorList>
            <person name="D'Amico-Willman K.M."/>
            <person name="Ouma W.Z."/>
            <person name="Meulia T."/>
            <person name="Sideli G.M."/>
            <person name="Gradziel T.M."/>
            <person name="Fresnedo-Ramirez J."/>
        </authorList>
    </citation>
    <scope>NUCLEOTIDE SEQUENCE [LARGE SCALE GENOMIC DNA]</scope>
    <source>
        <strain evidence="3">Clone GOH B32 T37-40</strain>
    </source>
</reference>
<dbReference type="Proteomes" id="UP001054821">
    <property type="component" value="Chromosome 1"/>
</dbReference>
<feature type="domain" description="DUF4216" evidence="1">
    <location>
        <begin position="101"/>
        <end position="169"/>
    </location>
</feature>
<accession>A0AAD4WV95</accession>